<evidence type="ECO:0000313" key="8">
    <source>
        <dbReference type="Proteomes" id="UP001189122"/>
    </source>
</evidence>
<feature type="chain" id="PRO_5029674554" description="RING-type domain-containing protein" evidence="5">
    <location>
        <begin position="31"/>
        <end position="162"/>
    </location>
</feature>
<evidence type="ECO:0000256" key="5">
    <source>
        <dbReference type="SAM" id="SignalP"/>
    </source>
</evidence>
<keyword evidence="5" id="KW-0732">Signal</keyword>
<gene>
    <name evidence="7" type="ORF">SI7747_07009354</name>
</gene>
<dbReference type="SUPFAM" id="SSF57850">
    <property type="entry name" value="RING/U-box"/>
    <property type="match status" value="1"/>
</dbReference>
<dbReference type="PANTHER" id="PTHR46858:SF6">
    <property type="entry name" value="LIGASE, PUTATIVE-RELATED"/>
    <property type="match status" value="1"/>
</dbReference>
<dbReference type="GO" id="GO:0016567">
    <property type="term" value="P:protein ubiquitination"/>
    <property type="evidence" value="ECO:0007669"/>
    <property type="project" value="TreeGrafter"/>
</dbReference>
<sequence length="162" mass="17615">MGSALPSKLNQPLLLLLLLLLLLFVGELNLRTPPAGTLSVALWLIVRYLHACGEEWTAPAPAAEAGGETEPLTAAKAAPPPLSYGAMEEGTSDSAGRSSSEDLYDGKICVICYDVQRDCFFTPCGHSVTCYPCAKRIMEEEEGRACPICRRLIHKARRLPHY</sequence>
<evidence type="ECO:0000256" key="4">
    <source>
        <dbReference type="PROSITE-ProRule" id="PRU00175"/>
    </source>
</evidence>
<dbReference type="InterPro" id="IPR001841">
    <property type="entry name" value="Znf_RING"/>
</dbReference>
<dbReference type="PROSITE" id="PS50089">
    <property type="entry name" value="ZF_RING_2"/>
    <property type="match status" value="1"/>
</dbReference>
<dbReference type="Pfam" id="PF13920">
    <property type="entry name" value="zf-C3HC4_3"/>
    <property type="match status" value="1"/>
</dbReference>
<evidence type="ECO:0000256" key="2">
    <source>
        <dbReference type="ARBA" id="ARBA00022771"/>
    </source>
</evidence>
<reference evidence="7 8" key="1">
    <citation type="submission" date="2019-12" db="EMBL/GenBank/DDBJ databases">
        <authorList>
            <person name="Scholz U."/>
            <person name="Mascher M."/>
            <person name="Fiebig A."/>
        </authorList>
    </citation>
    <scope>NUCLEOTIDE SEQUENCE</scope>
</reference>
<protein>
    <recommendedName>
        <fullName evidence="6">RING-type domain-containing protein</fullName>
    </recommendedName>
</protein>
<accession>A0A7I8IYU5</accession>
<dbReference type="Gene3D" id="3.30.40.10">
    <property type="entry name" value="Zinc/RING finger domain, C3HC4 (zinc finger)"/>
    <property type="match status" value="1"/>
</dbReference>
<keyword evidence="1" id="KW-0479">Metal-binding</keyword>
<dbReference type="PANTHER" id="PTHR46858">
    <property type="entry name" value="OS05G0521000 PROTEIN"/>
    <property type="match status" value="1"/>
</dbReference>
<evidence type="ECO:0000259" key="6">
    <source>
        <dbReference type="PROSITE" id="PS50089"/>
    </source>
</evidence>
<evidence type="ECO:0000256" key="1">
    <source>
        <dbReference type="ARBA" id="ARBA00022723"/>
    </source>
</evidence>
<keyword evidence="2 4" id="KW-0863">Zinc-finger</keyword>
<dbReference type="AlphaFoldDB" id="A0A7I8IYU5"/>
<feature type="domain" description="RING-type" evidence="6">
    <location>
        <begin position="109"/>
        <end position="150"/>
    </location>
</feature>
<feature type="signal peptide" evidence="5">
    <location>
        <begin position="1"/>
        <end position="30"/>
    </location>
</feature>
<name>A0A7I8IYU5_SPIIN</name>
<dbReference type="Proteomes" id="UP001189122">
    <property type="component" value="Unassembled WGS sequence"/>
</dbReference>
<dbReference type="GO" id="GO:0008270">
    <property type="term" value="F:zinc ion binding"/>
    <property type="evidence" value="ECO:0007669"/>
    <property type="project" value="UniProtKB-KW"/>
</dbReference>
<keyword evidence="3" id="KW-0862">Zinc</keyword>
<dbReference type="EMBL" id="LR743594">
    <property type="protein sequence ID" value="CAA2623426.1"/>
    <property type="molecule type" value="Genomic_DNA"/>
</dbReference>
<proteinExistence type="predicted"/>
<evidence type="ECO:0000313" key="7">
    <source>
        <dbReference type="EMBL" id="CAA2623426.1"/>
    </source>
</evidence>
<organism evidence="7">
    <name type="scientific">Spirodela intermedia</name>
    <name type="common">Intermediate duckweed</name>
    <dbReference type="NCBI Taxonomy" id="51605"/>
    <lineage>
        <taxon>Eukaryota</taxon>
        <taxon>Viridiplantae</taxon>
        <taxon>Streptophyta</taxon>
        <taxon>Embryophyta</taxon>
        <taxon>Tracheophyta</taxon>
        <taxon>Spermatophyta</taxon>
        <taxon>Magnoliopsida</taxon>
        <taxon>Liliopsida</taxon>
        <taxon>Araceae</taxon>
        <taxon>Lemnoideae</taxon>
        <taxon>Spirodela</taxon>
    </lineage>
</organism>
<keyword evidence="8" id="KW-1185">Reference proteome</keyword>
<evidence type="ECO:0000256" key="3">
    <source>
        <dbReference type="ARBA" id="ARBA00022833"/>
    </source>
</evidence>
<dbReference type="GO" id="GO:0061630">
    <property type="term" value="F:ubiquitin protein ligase activity"/>
    <property type="evidence" value="ECO:0007669"/>
    <property type="project" value="TreeGrafter"/>
</dbReference>
<dbReference type="SMART" id="SM00184">
    <property type="entry name" value="RING"/>
    <property type="match status" value="1"/>
</dbReference>
<dbReference type="InterPro" id="IPR013083">
    <property type="entry name" value="Znf_RING/FYVE/PHD"/>
</dbReference>
<dbReference type="EMBL" id="CACRZD030000007">
    <property type="protein sequence ID" value="CAA6662969.1"/>
    <property type="molecule type" value="Genomic_DNA"/>
</dbReference>